<dbReference type="NCBIfam" id="NF033550">
    <property type="entry name" value="transpos_ISL3"/>
    <property type="match status" value="1"/>
</dbReference>
<keyword evidence="3" id="KW-1185">Reference proteome</keyword>
<dbReference type="Proteomes" id="UP000247612">
    <property type="component" value="Unassembled WGS sequence"/>
</dbReference>
<feature type="domain" description="Transposase IS204/IS1001/IS1096/IS1165 DDE" evidence="1">
    <location>
        <begin position="152"/>
        <end position="410"/>
    </location>
</feature>
<dbReference type="EMBL" id="QJKH01000045">
    <property type="protein sequence ID" value="PXX73372.1"/>
    <property type="molecule type" value="Genomic_DNA"/>
</dbReference>
<dbReference type="Pfam" id="PF01610">
    <property type="entry name" value="DDE_Tnp_ISL3"/>
    <property type="match status" value="1"/>
</dbReference>
<dbReference type="AlphaFoldDB" id="A0A318L146"/>
<accession>A0A318L146</accession>
<evidence type="ECO:0000313" key="3">
    <source>
        <dbReference type="Proteomes" id="UP000247612"/>
    </source>
</evidence>
<dbReference type="PANTHER" id="PTHR33498:SF1">
    <property type="entry name" value="TRANSPOSASE FOR INSERTION SEQUENCE ELEMENT IS1557"/>
    <property type="match status" value="1"/>
</dbReference>
<dbReference type="InterPro" id="IPR047951">
    <property type="entry name" value="Transpos_ISL3"/>
</dbReference>
<proteinExistence type="predicted"/>
<dbReference type="OrthoDB" id="1650560at2"/>
<protein>
    <submittedName>
        <fullName evidence="2">Transposase</fullName>
    </submittedName>
</protein>
<sequence length="437" mass="51471">MYDFITDLFNLDKKMIKNISVSSSPTLTQLHISLIPQRIPCPFCHGITHLNGYSKPKVINHPKLTDRKCVIVFKNNRYQCNECLRTFSGPNPFSFTNFKNSYLALNNIMVSLSNLNYTYKMVADANHISVTQVQRYFDSFVNIPRIHLPVSIGIDEIHSKMAKQSDSSYLCVMVDNVNRSLFEILPSRSKKELQHYFERIPEEERKTVRFVTIDMWEPYKDVVHRYLKNAIIAVDPFHVVKHLGDAFTRIRLNILYQLEYGSDSYYLLKSWKDLIEKDVFLDNEPIYNQRFKKKLNKRDLQDMILDISENLALGYRLKVMYKNFNDHGTEENCEAWFQTVLNAFKEADLSEYAEFVELLVHWKKEILNSFQRPFDDRKLSNALSENINGQIKTYLAISNGVTNFTRFRKRCLLSLNKKTFYSINNRLKSDKYTNDKN</sequence>
<gene>
    <name evidence="2" type="ORF">DES51_1451</name>
</gene>
<organism evidence="2 3">
    <name type="scientific">Dielma fastidiosa</name>
    <dbReference type="NCBI Taxonomy" id="1034346"/>
    <lineage>
        <taxon>Bacteria</taxon>
        <taxon>Bacillati</taxon>
        <taxon>Bacillota</taxon>
        <taxon>Erysipelotrichia</taxon>
        <taxon>Erysipelotrichales</taxon>
        <taxon>Erysipelotrichaceae</taxon>
        <taxon>Dielma</taxon>
    </lineage>
</organism>
<dbReference type="PANTHER" id="PTHR33498">
    <property type="entry name" value="TRANSPOSASE FOR INSERTION SEQUENCE ELEMENT IS1557"/>
    <property type="match status" value="1"/>
</dbReference>
<dbReference type="RefSeq" id="WP_022936290.1">
    <property type="nucleotide sequence ID" value="NZ_CABKRQ010000093.1"/>
</dbReference>
<reference evidence="2 3" key="1">
    <citation type="submission" date="2018-05" db="EMBL/GenBank/DDBJ databases">
        <title>Genomic Encyclopedia of Type Strains, Phase IV (KMG-IV): sequencing the most valuable type-strain genomes for metagenomic binning, comparative biology and taxonomic classification.</title>
        <authorList>
            <person name="Goeker M."/>
        </authorList>
    </citation>
    <scope>NUCLEOTIDE SEQUENCE [LARGE SCALE GENOMIC DNA]</scope>
    <source>
        <strain evidence="2 3">JC118</strain>
    </source>
</reference>
<comment type="caution">
    <text evidence="2">The sequence shown here is derived from an EMBL/GenBank/DDBJ whole genome shotgun (WGS) entry which is preliminary data.</text>
</comment>
<dbReference type="STRING" id="1034346.GCA_000313565_03500"/>
<evidence type="ECO:0000259" key="1">
    <source>
        <dbReference type="Pfam" id="PF01610"/>
    </source>
</evidence>
<evidence type="ECO:0000313" key="2">
    <source>
        <dbReference type="EMBL" id="PXX73372.1"/>
    </source>
</evidence>
<name>A0A318L146_9FIRM</name>
<dbReference type="InterPro" id="IPR002560">
    <property type="entry name" value="Transposase_DDE"/>
</dbReference>